<dbReference type="Pfam" id="PF13966">
    <property type="entry name" value="zf-RVT"/>
    <property type="match status" value="1"/>
</dbReference>
<comment type="caution">
    <text evidence="2">The sequence shown here is derived from an EMBL/GenBank/DDBJ whole genome shotgun (WGS) entry which is preliminary data.</text>
</comment>
<reference evidence="2 3" key="1">
    <citation type="submission" date="2024-01" db="EMBL/GenBank/DDBJ databases">
        <title>The genomes of 5 underutilized Papilionoideae crops provide insights into root nodulation and disease resistanc.</title>
        <authorList>
            <person name="Jiang F."/>
        </authorList>
    </citation>
    <scope>NUCLEOTIDE SEQUENCE [LARGE SCALE GENOMIC DNA]</scope>
    <source>
        <strain evidence="2">LVBAO_FW01</strain>
        <tissue evidence="2">Leaves</tissue>
    </source>
</reference>
<protein>
    <recommendedName>
        <fullName evidence="1">Reverse transcriptase zinc-binding domain-containing protein</fullName>
    </recommendedName>
</protein>
<proteinExistence type="predicted"/>
<accession>A0AAN9K071</accession>
<dbReference type="EMBL" id="JAYMYQ010000010">
    <property type="protein sequence ID" value="KAK7307528.1"/>
    <property type="molecule type" value="Genomic_DNA"/>
</dbReference>
<sequence length="99" mass="10970">MSILCRDRLPTASSLAKRRVIQSDSCHLCNTGQETADHLFAQCSYVSALRVRVVASWLGQPPEDVTSVGHQLESFKGMIKGKEGQKACIVLWLAIVWQI</sequence>
<evidence type="ECO:0000313" key="3">
    <source>
        <dbReference type="Proteomes" id="UP001367508"/>
    </source>
</evidence>
<organism evidence="2 3">
    <name type="scientific">Canavalia gladiata</name>
    <name type="common">Sword bean</name>
    <name type="synonym">Dolichos gladiatus</name>
    <dbReference type="NCBI Taxonomy" id="3824"/>
    <lineage>
        <taxon>Eukaryota</taxon>
        <taxon>Viridiplantae</taxon>
        <taxon>Streptophyta</taxon>
        <taxon>Embryophyta</taxon>
        <taxon>Tracheophyta</taxon>
        <taxon>Spermatophyta</taxon>
        <taxon>Magnoliopsida</taxon>
        <taxon>eudicotyledons</taxon>
        <taxon>Gunneridae</taxon>
        <taxon>Pentapetalae</taxon>
        <taxon>rosids</taxon>
        <taxon>fabids</taxon>
        <taxon>Fabales</taxon>
        <taxon>Fabaceae</taxon>
        <taxon>Papilionoideae</taxon>
        <taxon>50 kb inversion clade</taxon>
        <taxon>NPAAA clade</taxon>
        <taxon>indigoferoid/millettioid clade</taxon>
        <taxon>Phaseoleae</taxon>
        <taxon>Canavalia</taxon>
    </lineage>
</organism>
<gene>
    <name evidence="2" type="ORF">VNO77_40683</name>
</gene>
<feature type="domain" description="Reverse transcriptase zinc-binding" evidence="1">
    <location>
        <begin position="3"/>
        <end position="47"/>
    </location>
</feature>
<evidence type="ECO:0000313" key="2">
    <source>
        <dbReference type="EMBL" id="KAK7307528.1"/>
    </source>
</evidence>
<dbReference type="InterPro" id="IPR026960">
    <property type="entry name" value="RVT-Znf"/>
</dbReference>
<dbReference type="AlphaFoldDB" id="A0AAN9K071"/>
<keyword evidence="3" id="KW-1185">Reference proteome</keyword>
<dbReference type="Proteomes" id="UP001367508">
    <property type="component" value="Unassembled WGS sequence"/>
</dbReference>
<name>A0AAN9K071_CANGL</name>
<evidence type="ECO:0000259" key="1">
    <source>
        <dbReference type="Pfam" id="PF13966"/>
    </source>
</evidence>